<evidence type="ECO:0000256" key="1">
    <source>
        <dbReference type="ARBA" id="ARBA00022450"/>
    </source>
</evidence>
<dbReference type="FunFam" id="3.30.300.30:FF:000010">
    <property type="entry name" value="Enterobactin synthetase component F"/>
    <property type="match status" value="3"/>
</dbReference>
<evidence type="ECO:0000259" key="5">
    <source>
        <dbReference type="PROSITE" id="PS50075"/>
    </source>
</evidence>
<dbReference type="FunFam" id="1.10.1200.10:FF:000005">
    <property type="entry name" value="Nonribosomal peptide synthetase 1"/>
    <property type="match status" value="3"/>
</dbReference>
<reference evidence="6" key="1">
    <citation type="journal article" date="2020" name="Fungal Divers.">
        <title>Resolving the Mortierellaceae phylogeny through synthesis of multi-gene phylogenetics and phylogenomics.</title>
        <authorList>
            <person name="Vandepol N."/>
            <person name="Liber J."/>
            <person name="Desiro A."/>
            <person name="Na H."/>
            <person name="Kennedy M."/>
            <person name="Barry K."/>
            <person name="Grigoriev I.V."/>
            <person name="Miller A.N."/>
            <person name="O'Donnell K."/>
            <person name="Stajich J.E."/>
            <person name="Bonito G."/>
        </authorList>
    </citation>
    <scope>NUCLEOTIDE SEQUENCE</scope>
    <source>
        <strain evidence="6">MES-2147</strain>
    </source>
</reference>
<dbReference type="CDD" id="cd19544">
    <property type="entry name" value="E-C_NRPS"/>
    <property type="match status" value="2"/>
</dbReference>
<dbReference type="InterPro" id="IPR001242">
    <property type="entry name" value="Condensation_dom"/>
</dbReference>
<dbReference type="GO" id="GO:0044550">
    <property type="term" value="P:secondary metabolite biosynthetic process"/>
    <property type="evidence" value="ECO:0007669"/>
    <property type="project" value="TreeGrafter"/>
</dbReference>
<dbReference type="NCBIfam" id="TIGR01733">
    <property type="entry name" value="AA-adenyl-dom"/>
    <property type="match status" value="2"/>
</dbReference>
<protein>
    <recommendedName>
        <fullName evidence="5">Carrier domain-containing protein</fullName>
    </recommendedName>
</protein>
<dbReference type="FunFam" id="3.40.50.12780:FF:000012">
    <property type="entry name" value="Non-ribosomal peptide synthetase"/>
    <property type="match status" value="2"/>
</dbReference>
<dbReference type="SUPFAM" id="SSF52777">
    <property type="entry name" value="CoA-dependent acyltransferases"/>
    <property type="match status" value="4"/>
</dbReference>
<dbReference type="Pfam" id="PF00550">
    <property type="entry name" value="PP-binding"/>
    <property type="match status" value="3"/>
</dbReference>
<gene>
    <name evidence="6" type="ORF">BGZ65_008002</name>
</gene>
<dbReference type="Gene3D" id="3.30.559.10">
    <property type="entry name" value="Chloramphenicol acetyltransferase-like domain"/>
    <property type="match status" value="2"/>
</dbReference>
<keyword evidence="2" id="KW-0597">Phosphoprotein</keyword>
<dbReference type="Gene3D" id="3.40.50.12780">
    <property type="entry name" value="N-terminal domain of ligase-like"/>
    <property type="match status" value="1"/>
</dbReference>
<evidence type="ECO:0000256" key="3">
    <source>
        <dbReference type="ARBA" id="ARBA00022598"/>
    </source>
</evidence>
<proteinExistence type="inferred from homology"/>
<dbReference type="InterPro" id="IPR025110">
    <property type="entry name" value="AMP-bd_C"/>
</dbReference>
<dbReference type="GO" id="GO:0016874">
    <property type="term" value="F:ligase activity"/>
    <property type="evidence" value="ECO:0007669"/>
    <property type="project" value="UniProtKB-KW"/>
</dbReference>
<dbReference type="GO" id="GO:0031177">
    <property type="term" value="F:phosphopantetheine binding"/>
    <property type="evidence" value="ECO:0007669"/>
    <property type="project" value="InterPro"/>
</dbReference>
<dbReference type="Gene3D" id="3.40.50.980">
    <property type="match status" value="4"/>
</dbReference>
<sequence length="2743" mass="303011">MGGEVLSRTLLQNLIARGCTVINDYGPTETTISATSWRCPPDYKDEIIPIGRPVANTRVYILDKHRQPVPLGVIGEMYIGGIGVARGYLNRPELTTERFLPDPFTGDREAQMYKTGDLVRYLPDGNIAFLGRNDSQVKVRGFRIEPGEIEARLADHPSVEKSVVFAFGEGAERRLVAYVIAKPDGDLVRILRSHLVSCLPDYMVPAAFVRLDSLPLTSSGKIDHKALPKPDSSAFARQAYDEPQGETETRLAQIWAELLSLDSVSRYDDFFSLGGNSLLAMRMLDRLRRLNLTVSIRTIYESPILKELAQAVRRHQAASIPPNLIIQKITKLTPEMLPLIDLTQSDIDHIIEQTPGGLANIQDIYDLSPLQDGILFHHLLTTEGDPYLLSAQMAFENRSLLDRYLQAFQKVVDRHDILRTAFIWENISTPAQVVLRHTTLPIQELTLDPVNGSTMKQLDERFHSNHYRIDLTQAPLLRLIITQENNGRWILVQLMHHLIGDHTAAETMNYEIERILHGQGDSLPAPTPFRNLVAQTRLGINRGSDEKFFKQMLGDIDESTFPFGLTEVHLSGADITESHQILPQNLNNRLRYQTKQLCVSLASLCHVAWGMVLARTSGQEHVVFGTVLFGGMQDEQGAGHAMGLSINTLPFRCNIGNNIGVRESVRQTHVRLAELLEHEHASLSLAQRCSGVAPGTPLFSALLNYLHTSLPTSLPTSNNSDGSSMEFVSQEEQVHYPGIEILGGRERTNYPFGLSVEDFGTAIGLTAQTLRPIDPARAGGYMRQALESLVEALEGAPDTPVLQLEVLPKEERTLLINGWNSTTMDYPQHQTIHGLFEEQAELTPDAVAVVYEGQVLTYSDLNSRANRLAHHLVDLGVKPDTRVAICVARSPAMVIGTMAILKAGGVYVPLDSTYTGKRLNDILTDAAPSILMADTAGKASLCGANITSIAIVDPNKDMELPSTTPDTSSLISQHLAYVIYTSGSTGRPKGVMVEHQGIVNLVSTRPDVFGTGASSRVLQFSSFSFDGCAFEMFTALCCGGSLHLLPDRIRSDPVQVWNYLERHSITQASLTPAILQNCKELSPLSGPLTLIVAGEAFPIDLLRTLRLLVPKGRIINDYGPTEATVSAITWKCPQEFGGDIVPIGRPIANKTIYILDKHCQPVPLGAVGELYIGGVGVARGYLNRQEMTAKVFLQDPFAGDSSARMYKTGDMARYLPDGNIVFLGRNDHQVKIRGFRIELGEIEAHLNDLPLVDRAVVIATGDRDDKKLVAYVVAEPDEQLVNTLRTHLLSSLPDYMIPAAIVRLDTLPLNPNGKLDRKSLPAPDNSAFAHQEYEPPQDGIETTVARIWTEILHLDCVSRNDNFFALGGHSLLAIQMIERLRKVGLALPIRALFNTPTLSVLAQSISQDCEQAIPPNLIAPNTTVITPEMLPLIDLTQTEIDHVIKQVPGGVTNIQDIYALSPLQEGILFHHLLDTKGDPYLLIACMAFATRELLDRYLEAVQHVVNRHDILRTAFMWENLSTPVQVVWRQAQLSIAELQLDPLDGSIRDQLMHRLDPRHNRIDLSQAPLLRFTIARDIDNRWLVAELLHHFIGDHSTLEVMNVEIEAFMSNRGDTLPSSQPFRNLIAQARLGKGQEDHEKFFSEMLAEIDTPSFPFGLTNVYGQGEETISSHRELQQDLSDRLRSQAKRLGVSVASLCHLAWGLVISRTSGEDRVVFGTVLFGRMQSGSGSESAMGLFINTLPFRVDLTGSVRECVLQTHERLASLLEHEHASLVVAQRCSNVPQGTPLFSAMLNYRHNTEPSDDSSVFTGMEHLESRERTNYPFSLSVEDYGSALGLTMDVVQPLDADRVCGYMQQTLQSLADALEHTPEMDVRRLEVLPVNERQLLLQTWNETQQEYPEHLCIHHLFEQQVERTPQATALVFMDQSLTYMDLNERANQLSHRLIGLGVVPDMCVAICVERSIAMIVGVLAILKAGGAYVPLDPIYPRERLLSIINDAAPGIALLDTTGRATLNEGNLLRSLLTGIHSIIMLDPNDCLASPSTNPEVPGLTSSCLAYVMYTSGSTGRPKGVMVEHQGVVNLGYSRPYDFGVDGSSRVLQLTSLSFDLSVSEILMALYSGASLYILPDHIRRDPAQLWGFLADHSITHITMTPSLIIDNTDLETSAIPVTFIMGGEPLPSSVLRTLKKLSPNGQVINDYGPTEATIAASTLRCTDDTSGDIVSIGRPLANKRIYILDKHGQPVPLGAIGEIYIGGVGVARGYLNRLELTAEVFLPDPFSNDPSARMYKTGDLARYLPDGNIVFLGRNDHQVKIRGFRIELGEIEARLNEHEMVDKAAVIAIGEGSDKKLVAYVVAKPDDRLVNTLRSYLASGLPDYMIPAAFVRLDDLPLTPNGKLDWRQLPLPDSRAFVHQGYDAPRGVIELVLVNIWMELLNVENVGRHDNFFMLGGHSLLAVKMISQVHGVLGFTTTLGALFEAPTIAELSSRLLSAGSNQERAFDVLLPLKPQGSRPPLFCIHPGFGLSWCYNGLSRHLHTDQPLYGLQARGFSGDGEPAASIDDMALDYIQQIRRIQAHGPYRLLGYSFGGMVAHTMAVHLEQRGERVVLLALMDALPCLRIPISTDESDDNDQSDMIRTLAGYDSNHDLPDLAGLFWAKAPQIGRHLGQLAVRHSPPTYGGNMVLFRALVQKDELKMPISPDDWKFYVKGEIEVYDIHCKHDDMDQPGPLAEIGGILAQRLNGIVRG</sequence>
<feature type="domain" description="Carrier" evidence="5">
    <location>
        <begin position="1335"/>
        <end position="1409"/>
    </location>
</feature>
<comment type="caution">
    <text evidence="6">The sequence shown here is derived from an EMBL/GenBank/DDBJ whole genome shotgun (WGS) entry which is preliminary data.</text>
</comment>
<dbReference type="Gene3D" id="3.30.559.30">
    <property type="entry name" value="Nonribosomal peptide synthetase, condensation domain"/>
    <property type="match status" value="2"/>
</dbReference>
<dbReference type="Pfam" id="PF00975">
    <property type="entry name" value="Thioesterase"/>
    <property type="match status" value="1"/>
</dbReference>
<dbReference type="InterPro" id="IPR023213">
    <property type="entry name" value="CAT-like_dom_sf"/>
</dbReference>
<dbReference type="EMBL" id="JAAAHW010009476">
    <property type="protein sequence ID" value="KAF9940143.1"/>
    <property type="molecule type" value="Genomic_DNA"/>
</dbReference>
<dbReference type="InterPro" id="IPR020802">
    <property type="entry name" value="TesA-like"/>
</dbReference>
<organism evidence="6 7">
    <name type="scientific">Modicella reniformis</name>
    <dbReference type="NCBI Taxonomy" id="1440133"/>
    <lineage>
        <taxon>Eukaryota</taxon>
        <taxon>Fungi</taxon>
        <taxon>Fungi incertae sedis</taxon>
        <taxon>Mucoromycota</taxon>
        <taxon>Mortierellomycotina</taxon>
        <taxon>Mortierellomycetes</taxon>
        <taxon>Mortierellales</taxon>
        <taxon>Mortierellaceae</taxon>
        <taxon>Modicella</taxon>
    </lineage>
</organism>
<dbReference type="SMART" id="SM00824">
    <property type="entry name" value="PKS_TE"/>
    <property type="match status" value="1"/>
</dbReference>
<dbReference type="PROSITE" id="PS00455">
    <property type="entry name" value="AMP_BINDING"/>
    <property type="match status" value="2"/>
</dbReference>
<evidence type="ECO:0000313" key="6">
    <source>
        <dbReference type="EMBL" id="KAF9940143.1"/>
    </source>
</evidence>
<dbReference type="FunFam" id="2.30.38.10:FF:000001">
    <property type="entry name" value="Non-ribosomal peptide synthetase PvdI"/>
    <property type="match status" value="3"/>
</dbReference>
<feature type="domain" description="Carrier" evidence="5">
    <location>
        <begin position="2416"/>
        <end position="2491"/>
    </location>
</feature>
<dbReference type="InterPro" id="IPR045851">
    <property type="entry name" value="AMP-bd_C_sf"/>
</dbReference>
<dbReference type="Gene3D" id="2.30.38.10">
    <property type="entry name" value="Luciferase, Domain 3"/>
    <property type="match status" value="2"/>
</dbReference>
<dbReference type="SMART" id="SM00823">
    <property type="entry name" value="PKS_PP"/>
    <property type="match status" value="3"/>
</dbReference>
<evidence type="ECO:0000313" key="7">
    <source>
        <dbReference type="Proteomes" id="UP000749646"/>
    </source>
</evidence>
<keyword evidence="1" id="KW-0596">Phosphopantetheine</keyword>
<dbReference type="OrthoDB" id="329835at2759"/>
<keyword evidence="3" id="KW-0436">Ligase</keyword>
<dbReference type="NCBIfam" id="NF003417">
    <property type="entry name" value="PRK04813.1"/>
    <property type="match status" value="3"/>
</dbReference>
<dbReference type="InterPro" id="IPR010071">
    <property type="entry name" value="AA_adenyl_dom"/>
</dbReference>
<dbReference type="Pfam" id="PF00501">
    <property type="entry name" value="AMP-binding"/>
    <property type="match status" value="3"/>
</dbReference>
<dbReference type="GO" id="GO:0043041">
    <property type="term" value="P:amino acid activation for nonribosomal peptide biosynthetic process"/>
    <property type="evidence" value="ECO:0007669"/>
    <property type="project" value="TreeGrafter"/>
</dbReference>
<dbReference type="InterPro" id="IPR001031">
    <property type="entry name" value="Thioesterase"/>
</dbReference>
<dbReference type="PANTHER" id="PTHR45527">
    <property type="entry name" value="NONRIBOSOMAL PEPTIDE SYNTHETASE"/>
    <property type="match status" value="1"/>
</dbReference>
<dbReference type="InterPro" id="IPR029058">
    <property type="entry name" value="AB_hydrolase_fold"/>
</dbReference>
<dbReference type="Gene3D" id="1.10.1200.10">
    <property type="entry name" value="ACP-like"/>
    <property type="match status" value="2"/>
</dbReference>
<dbReference type="GO" id="GO:0005737">
    <property type="term" value="C:cytoplasm"/>
    <property type="evidence" value="ECO:0007669"/>
    <property type="project" value="TreeGrafter"/>
</dbReference>
<dbReference type="CDD" id="cd05930">
    <property type="entry name" value="A_NRPS"/>
    <property type="match status" value="2"/>
</dbReference>
<dbReference type="FunFam" id="3.40.50.980:FF:000001">
    <property type="entry name" value="Non-ribosomal peptide synthetase"/>
    <property type="match status" value="2"/>
</dbReference>
<dbReference type="PANTHER" id="PTHR45527:SF1">
    <property type="entry name" value="FATTY ACID SYNTHASE"/>
    <property type="match status" value="1"/>
</dbReference>
<dbReference type="Gene3D" id="3.30.300.30">
    <property type="match status" value="3"/>
</dbReference>
<evidence type="ECO:0000256" key="2">
    <source>
        <dbReference type="ARBA" id="ARBA00022553"/>
    </source>
</evidence>
<dbReference type="InterPro" id="IPR042099">
    <property type="entry name" value="ANL_N_sf"/>
</dbReference>
<dbReference type="Pfam" id="PF00668">
    <property type="entry name" value="Condensation"/>
    <property type="match status" value="2"/>
</dbReference>
<dbReference type="InterPro" id="IPR006162">
    <property type="entry name" value="Ppantetheine_attach_site"/>
</dbReference>
<dbReference type="InterPro" id="IPR020845">
    <property type="entry name" value="AMP-binding_CS"/>
</dbReference>
<keyword evidence="7" id="KW-1185">Reference proteome</keyword>
<dbReference type="InterPro" id="IPR020806">
    <property type="entry name" value="PKS_PP-bd"/>
</dbReference>
<dbReference type="PROSITE" id="PS50075">
    <property type="entry name" value="CARRIER"/>
    <property type="match status" value="3"/>
</dbReference>
<accession>A0A9P6IN67</accession>
<evidence type="ECO:0000256" key="4">
    <source>
        <dbReference type="ARBA" id="ARBA00029454"/>
    </source>
</evidence>
<dbReference type="SUPFAM" id="SSF47336">
    <property type="entry name" value="ACP-like"/>
    <property type="match status" value="3"/>
</dbReference>
<dbReference type="InterPro" id="IPR009081">
    <property type="entry name" value="PP-bd_ACP"/>
</dbReference>
<dbReference type="SUPFAM" id="SSF56801">
    <property type="entry name" value="Acetyl-CoA synthetase-like"/>
    <property type="match status" value="3"/>
</dbReference>
<name>A0A9P6IN67_9FUNG</name>
<dbReference type="Pfam" id="PF13193">
    <property type="entry name" value="AMP-binding_C"/>
    <property type="match status" value="3"/>
</dbReference>
<dbReference type="SUPFAM" id="SSF53474">
    <property type="entry name" value="alpha/beta-Hydrolases"/>
    <property type="match status" value="1"/>
</dbReference>
<dbReference type="InterPro" id="IPR000873">
    <property type="entry name" value="AMP-dep_synth/lig_dom"/>
</dbReference>
<dbReference type="InterPro" id="IPR036736">
    <property type="entry name" value="ACP-like_sf"/>
</dbReference>
<comment type="similarity">
    <text evidence="4">Belongs to the NRP synthetase family.</text>
</comment>
<dbReference type="Proteomes" id="UP000749646">
    <property type="component" value="Unassembled WGS sequence"/>
</dbReference>
<dbReference type="Gene3D" id="3.40.50.1820">
    <property type="entry name" value="alpha/beta hydrolase"/>
    <property type="match status" value="1"/>
</dbReference>
<feature type="domain" description="Carrier" evidence="5">
    <location>
        <begin position="242"/>
        <end position="316"/>
    </location>
</feature>
<dbReference type="PROSITE" id="PS00012">
    <property type="entry name" value="PHOSPHOPANTETHEINE"/>
    <property type="match status" value="3"/>
</dbReference>